<reference evidence="2" key="4">
    <citation type="submission" date="2025-08" db="UniProtKB">
        <authorList>
            <consortium name="RefSeq"/>
        </authorList>
    </citation>
    <scope>IDENTIFICATION</scope>
</reference>
<name>A0AC36KLI2_9BURK</name>
<dbReference type="Proteomes" id="UP000675920">
    <property type="component" value="Unplaced"/>
</dbReference>
<sequence length="263" mass="25741">MSVRDLAEARVAAAAGVDFVDCKEPAHGALGGLAPATIAAIVAELRGLAAPAAVRPSPAGSGAVGRVGAGSAPGDSAAAAPRALVSATIGDWPADALDSALARAREVAAAGVDYVKVGLWPGAARTRWLDAFAREPYAVVPVFIADAGLDLSLAARAAALRFPAVMADTDAKRGGSLIDRVGTEALAAFVAAVHGAGPVLVGLAGALRAAELPRLASLGADFAGFRSAVCAGDRAGKLDPGRLATLVAAMRVVGSAGTVALAG</sequence>
<accession>A0AC36KLI2</accession>
<evidence type="ECO:0000313" key="2">
    <source>
        <dbReference type="RefSeq" id="WP_425387927.1"/>
    </source>
</evidence>
<organism evidence="1 2">
    <name type="scientific">Derxia gummosa DSM 723</name>
    <dbReference type="NCBI Taxonomy" id="1121388"/>
    <lineage>
        <taxon>Bacteria</taxon>
        <taxon>Pseudomonadati</taxon>
        <taxon>Pseudomonadota</taxon>
        <taxon>Betaproteobacteria</taxon>
        <taxon>Burkholderiales</taxon>
        <taxon>Alcaligenaceae</taxon>
        <taxon>Derxia</taxon>
    </lineage>
</organism>
<keyword evidence="1" id="KW-1185">Reference proteome</keyword>
<reference evidence="2" key="2">
    <citation type="journal article" date="2014" name="Biochemistry">
        <title>Biosynthesis of the 5-(aminomethyl)-3-furanmethanol moiety of methanofuran.</title>
        <authorList>
            <person name="Miller D."/>
            <person name="Wang Y."/>
            <person name="Xu H."/>
            <person name="Harich K."/>
            <person name="White R.H."/>
        </authorList>
    </citation>
    <scope>NUCLEOTIDE SEQUENCE</scope>
</reference>
<proteinExistence type="predicted"/>
<evidence type="ECO:0000313" key="1">
    <source>
        <dbReference type="Proteomes" id="UP000675920"/>
    </source>
</evidence>
<reference evidence="2" key="1">
    <citation type="journal article" date="2014" name="Acta Crystallogr. F Struct. Biol. Commun.">
        <title>Structure of the methanofuran/methanopterin-biosynthetic enzyme MJ1099 from Methanocaldococcus jannaschii.</title>
        <authorList>
            <person name="Bobik T.A."/>
            <person name="Morales E.J."/>
            <person name="Shin A."/>
            <person name="Cascio D."/>
            <person name="Sawaya M.R."/>
            <person name="Arbing M."/>
            <person name="Yeates T.O."/>
            <person name="Rasche M.E."/>
        </authorList>
    </citation>
    <scope>NUCLEOTIDE SEQUENCE</scope>
</reference>
<reference evidence="2" key="3">
    <citation type="journal article" date="2015" name="Biochemistry">
        <title>Mechanism of the enzymatic synthesis of 4-(hydroxymethyl)-2-furancarboxaldehyde-phosphate (4-HFC-P) from glyceraldehyde-3-phosphate catalyzed by 4-HFC-P synthase.</title>
        <authorList>
            <person name="Wang Y."/>
            <person name="Jones M.K."/>
            <person name="Xu H."/>
            <person name="Ray W.K."/>
            <person name="White R.H."/>
        </authorList>
    </citation>
    <scope>NUCLEOTIDE SEQUENCE</scope>
</reference>
<protein>
    <submittedName>
        <fullName evidence="2">(5-formylfuran-3-yl)methyl phosphate synthase</fullName>
    </submittedName>
</protein>
<dbReference type="RefSeq" id="WP_425387927.1">
    <property type="nucleotide sequence ID" value="NZ_AXWS01000008.1"/>
</dbReference>